<organism evidence="1 2">
    <name type="scientific">Plantactinospora solaniradicis</name>
    <dbReference type="NCBI Taxonomy" id="1723736"/>
    <lineage>
        <taxon>Bacteria</taxon>
        <taxon>Bacillati</taxon>
        <taxon>Actinomycetota</taxon>
        <taxon>Actinomycetes</taxon>
        <taxon>Micromonosporales</taxon>
        <taxon>Micromonosporaceae</taxon>
        <taxon>Plantactinospora</taxon>
    </lineage>
</organism>
<name>A0ABW1KA87_9ACTN</name>
<dbReference type="EMBL" id="JBHSPR010000017">
    <property type="protein sequence ID" value="MFC6018521.1"/>
    <property type="molecule type" value="Genomic_DNA"/>
</dbReference>
<dbReference type="RefSeq" id="WP_377424106.1">
    <property type="nucleotide sequence ID" value="NZ_JBHSPR010000017.1"/>
</dbReference>
<sequence>MKPLGTLLTALALGSAAVTLLTTGSWRTAIRLLLDLLTAAGLIRLAAAQSWIDLASAAVIVALRQLISAVLLGRGGDADAAKPE</sequence>
<accession>A0ABW1KA87</accession>
<dbReference type="Proteomes" id="UP001596203">
    <property type="component" value="Unassembled WGS sequence"/>
</dbReference>
<comment type="caution">
    <text evidence="1">The sequence shown here is derived from an EMBL/GenBank/DDBJ whole genome shotgun (WGS) entry which is preliminary data.</text>
</comment>
<evidence type="ECO:0008006" key="3">
    <source>
        <dbReference type="Google" id="ProtNLM"/>
    </source>
</evidence>
<gene>
    <name evidence="1" type="ORF">ACFP2T_20210</name>
</gene>
<evidence type="ECO:0000313" key="2">
    <source>
        <dbReference type="Proteomes" id="UP001596203"/>
    </source>
</evidence>
<proteinExistence type="predicted"/>
<keyword evidence="2" id="KW-1185">Reference proteome</keyword>
<evidence type="ECO:0000313" key="1">
    <source>
        <dbReference type="EMBL" id="MFC6018521.1"/>
    </source>
</evidence>
<reference evidence="2" key="1">
    <citation type="journal article" date="2019" name="Int. J. Syst. Evol. Microbiol.">
        <title>The Global Catalogue of Microorganisms (GCM) 10K type strain sequencing project: providing services to taxonomists for standard genome sequencing and annotation.</title>
        <authorList>
            <consortium name="The Broad Institute Genomics Platform"/>
            <consortium name="The Broad Institute Genome Sequencing Center for Infectious Disease"/>
            <person name="Wu L."/>
            <person name="Ma J."/>
        </authorList>
    </citation>
    <scope>NUCLEOTIDE SEQUENCE [LARGE SCALE GENOMIC DNA]</scope>
    <source>
        <strain evidence="2">ZS-35-S2</strain>
    </source>
</reference>
<protein>
    <recommendedName>
        <fullName evidence="3">DUF1622 domain-containing protein</fullName>
    </recommendedName>
</protein>